<proteinExistence type="inferred from homology"/>
<dbReference type="Gene3D" id="3.40.50.1700">
    <property type="entry name" value="Glycoside hydrolase family 3 C-terminal domain"/>
    <property type="match status" value="1"/>
</dbReference>
<dbReference type="PANTHER" id="PTHR42715:SF10">
    <property type="entry name" value="BETA-GLUCOSIDASE"/>
    <property type="match status" value="1"/>
</dbReference>
<evidence type="ECO:0000259" key="5">
    <source>
        <dbReference type="SMART" id="SM01217"/>
    </source>
</evidence>
<dbReference type="InterPro" id="IPR017853">
    <property type="entry name" value="GH"/>
</dbReference>
<dbReference type="PROSITE" id="PS00775">
    <property type="entry name" value="GLYCOSYL_HYDROL_F3"/>
    <property type="match status" value="1"/>
</dbReference>
<dbReference type="SUPFAM" id="SSF52279">
    <property type="entry name" value="Beta-D-glucan exohydrolase, C-terminal domain"/>
    <property type="match status" value="1"/>
</dbReference>
<dbReference type="Gene3D" id="3.20.20.300">
    <property type="entry name" value="Glycoside hydrolase, family 3, N-terminal domain"/>
    <property type="match status" value="1"/>
</dbReference>
<dbReference type="InterPro" id="IPR013783">
    <property type="entry name" value="Ig-like_fold"/>
</dbReference>
<name>A0A0R1J4Q7_9LACO</name>
<comment type="caution">
    <text evidence="6">The sequence shown here is derived from an EMBL/GenBank/DDBJ whole genome shotgun (WGS) entry which is preliminary data.</text>
</comment>
<dbReference type="PRINTS" id="PR00133">
    <property type="entry name" value="GLHYDRLASE3"/>
</dbReference>
<evidence type="ECO:0000256" key="1">
    <source>
        <dbReference type="ARBA" id="ARBA00005336"/>
    </source>
</evidence>
<evidence type="ECO:0000256" key="2">
    <source>
        <dbReference type="ARBA" id="ARBA00022801"/>
    </source>
</evidence>
<dbReference type="InterPro" id="IPR019800">
    <property type="entry name" value="Glyco_hydro_3_AS"/>
</dbReference>
<dbReference type="Gene3D" id="2.60.40.10">
    <property type="entry name" value="Immunoglobulins"/>
    <property type="match status" value="1"/>
</dbReference>
<dbReference type="OrthoDB" id="9805821at2"/>
<dbReference type="STRING" id="1423811.FC72_GL001104"/>
<accession>A0A0R1J4Q7</accession>
<dbReference type="InterPro" id="IPR001764">
    <property type="entry name" value="Glyco_hydro_3_N"/>
</dbReference>
<dbReference type="Proteomes" id="UP000050929">
    <property type="component" value="Unassembled WGS sequence"/>
</dbReference>
<dbReference type="Pfam" id="PF14310">
    <property type="entry name" value="Fn3-like"/>
    <property type="match status" value="1"/>
</dbReference>
<keyword evidence="3" id="KW-0119">Carbohydrate metabolism</keyword>
<sequence length="864" mass="96338">MENTNSNGISNTVLSKKIAQEGMVLLQNNHHVLPLKTKTVAVYGSGAFATVKGGTGSGDVNQRTTSIVEGLENSGFTVTTKAWLNRFQRYYQAKEAEYSKDTNILSPAFSMDDPEISDFNEAPVGIYVISRSSGEGFDRKNEAGDFQLSENELSNIQRLSEYYENSVLLLNVGGIIDTSFVDSCPLLDSILLISQPGMTAGDAVTEILDGTKTPSGKLSDTWADYQKYPAINNFGVKNPEYSEGIYVGYRYFDSFQIKSRYEFGFGLSYAQFDIKTKRVSVNEKEISIKVEVRNDSEKYRGQEVVQVYISNPQSDIPTPYQVLRAFGKTKILKPHESQELDLTIKTEDLVIFDERNAAFVLTPGIYILRVGNSSRNTKVVAEMKLDRKTIIKKVEHKVCPQFDPTKLRKNKVKLQRTSGVPFFLLKSENFDQGDPIKYHDFSEVVTYTVDDKKLPGKYFNEKTITKTKVNNLKLSDVYNKKVSIETFVANLDNKELVDLVEGSLEESNDSIIGNASSLVKGAAGQTVENKKRGIPETVNADGPAGLRLDKSYNNTAWPIGTLIAQTWNTKLGQEMGSAIGEEMKRCGVTLWLAPGMNIHRDPLGGRNFEYFSEDPLLSGIMAASETKGVQSHSGLGVTIKHFLGNNQESYRNTGNSIIGEQALREIYLKNFEIAIEEEQPLAIMSSYNMVNNYFSGANFEALTNILRDEWNFEGLVMTDWFSAADPRESMHAGNDLIMPGASKDTLFAAIDDLKPKFNEDGSIATKQVLNPAEMKLDTIELWNDFIPDVDGNVLIKVKVSSDKISEKVKELFYSGSIQVLDDSHIIIQGKWKDNNDLNLGDIQKSAIHILETIMKTDKFKSLMA</sequence>
<dbReference type="PATRIC" id="fig|1423811.3.peg.1119"/>
<comment type="similarity">
    <text evidence="1 4">Belongs to the glycosyl hydrolase 3 family.</text>
</comment>
<dbReference type="SUPFAM" id="SSF51445">
    <property type="entry name" value="(Trans)glycosidases"/>
    <property type="match status" value="1"/>
</dbReference>
<protein>
    <submittedName>
        <fullName evidence="6">Glycoside hydrolase family 3 domain protein</fullName>
    </submittedName>
</protein>
<dbReference type="GO" id="GO:0004553">
    <property type="term" value="F:hydrolase activity, hydrolyzing O-glycosyl compounds"/>
    <property type="evidence" value="ECO:0007669"/>
    <property type="project" value="InterPro"/>
</dbReference>
<keyword evidence="7" id="KW-1185">Reference proteome</keyword>
<evidence type="ECO:0000256" key="4">
    <source>
        <dbReference type="RuleBase" id="RU361161"/>
    </source>
</evidence>
<dbReference type="AlphaFoldDB" id="A0A0R1J4Q7"/>
<dbReference type="GO" id="GO:0005975">
    <property type="term" value="P:carbohydrate metabolic process"/>
    <property type="evidence" value="ECO:0007669"/>
    <property type="project" value="InterPro"/>
</dbReference>
<keyword evidence="2 4" id="KW-0378">Hydrolase</keyword>
<dbReference type="InterPro" id="IPR026891">
    <property type="entry name" value="Fn3-like"/>
</dbReference>
<dbReference type="InterPro" id="IPR050288">
    <property type="entry name" value="Cellulose_deg_GH3"/>
</dbReference>
<evidence type="ECO:0000313" key="6">
    <source>
        <dbReference type="EMBL" id="KRK63865.1"/>
    </source>
</evidence>
<dbReference type="InterPro" id="IPR002772">
    <property type="entry name" value="Glyco_hydro_3_C"/>
</dbReference>
<dbReference type="PANTHER" id="PTHR42715">
    <property type="entry name" value="BETA-GLUCOSIDASE"/>
    <property type="match status" value="1"/>
</dbReference>
<dbReference type="RefSeq" id="WP_057766964.1">
    <property type="nucleotide sequence ID" value="NZ_AZDG01000021.1"/>
</dbReference>
<keyword evidence="4" id="KW-0326">Glycosidase</keyword>
<reference evidence="6 7" key="1">
    <citation type="journal article" date="2015" name="Genome Announc.">
        <title>Expanding the biotechnology potential of lactobacilli through comparative genomics of 213 strains and associated genera.</title>
        <authorList>
            <person name="Sun Z."/>
            <person name="Harris H.M."/>
            <person name="McCann A."/>
            <person name="Guo C."/>
            <person name="Argimon S."/>
            <person name="Zhang W."/>
            <person name="Yang X."/>
            <person name="Jeffery I.B."/>
            <person name="Cooney J.C."/>
            <person name="Kagawa T.F."/>
            <person name="Liu W."/>
            <person name="Song Y."/>
            <person name="Salvetti E."/>
            <person name="Wrobel A."/>
            <person name="Rasinkangas P."/>
            <person name="Parkhill J."/>
            <person name="Rea M.C."/>
            <person name="O'Sullivan O."/>
            <person name="Ritari J."/>
            <person name="Douillard F.P."/>
            <person name="Paul Ross R."/>
            <person name="Yang R."/>
            <person name="Briner A.E."/>
            <person name="Felis G.E."/>
            <person name="de Vos W.M."/>
            <person name="Barrangou R."/>
            <person name="Klaenhammer T.R."/>
            <person name="Caufield P.W."/>
            <person name="Cui Y."/>
            <person name="Zhang H."/>
            <person name="O'Toole P.W."/>
        </authorList>
    </citation>
    <scope>NUCLEOTIDE SEQUENCE [LARGE SCALE GENOMIC DNA]</scope>
    <source>
        <strain evidence="6 7">DSM 20183</strain>
    </source>
</reference>
<evidence type="ECO:0000256" key="3">
    <source>
        <dbReference type="ARBA" id="ARBA00023277"/>
    </source>
</evidence>
<organism evidence="6 7">
    <name type="scientific">Companilactobacillus tucceti DSM 20183</name>
    <dbReference type="NCBI Taxonomy" id="1423811"/>
    <lineage>
        <taxon>Bacteria</taxon>
        <taxon>Bacillati</taxon>
        <taxon>Bacillota</taxon>
        <taxon>Bacilli</taxon>
        <taxon>Lactobacillales</taxon>
        <taxon>Lactobacillaceae</taxon>
        <taxon>Companilactobacillus</taxon>
    </lineage>
</organism>
<gene>
    <name evidence="6" type="ORF">FC72_GL001104</name>
</gene>
<dbReference type="InterPro" id="IPR036881">
    <property type="entry name" value="Glyco_hydro_3_C_sf"/>
</dbReference>
<dbReference type="InterPro" id="IPR036962">
    <property type="entry name" value="Glyco_hydro_3_N_sf"/>
</dbReference>
<dbReference type="Pfam" id="PF01915">
    <property type="entry name" value="Glyco_hydro_3_C"/>
    <property type="match status" value="1"/>
</dbReference>
<dbReference type="EMBL" id="AZDG01000021">
    <property type="protein sequence ID" value="KRK63865.1"/>
    <property type="molecule type" value="Genomic_DNA"/>
</dbReference>
<feature type="domain" description="Fibronectin type III-like" evidence="5">
    <location>
        <begin position="303"/>
        <end position="374"/>
    </location>
</feature>
<dbReference type="Pfam" id="PF00933">
    <property type="entry name" value="Glyco_hydro_3"/>
    <property type="match status" value="1"/>
</dbReference>
<dbReference type="SMART" id="SM01217">
    <property type="entry name" value="Fn3_like"/>
    <property type="match status" value="1"/>
</dbReference>
<evidence type="ECO:0000313" key="7">
    <source>
        <dbReference type="Proteomes" id="UP000050929"/>
    </source>
</evidence>